<dbReference type="AlphaFoldDB" id="A0AAN5HXC7"/>
<comment type="caution">
    <text evidence="2">The sequence shown here is derived from an EMBL/GenBank/DDBJ whole genome shotgun (WGS) entry which is preliminary data.</text>
</comment>
<sequence length="69" mass="7219">MLSIALVVNLILAEFAILTAAQCNCDINKMVANQGVPPADPIQPQTFADVTYIPSADGCDLTVRCGPVS</sequence>
<evidence type="ECO:0000313" key="3">
    <source>
        <dbReference type="Proteomes" id="UP001328107"/>
    </source>
</evidence>
<dbReference type="EMBL" id="BTRK01000004">
    <property type="protein sequence ID" value="GMR44714.1"/>
    <property type="molecule type" value="Genomic_DNA"/>
</dbReference>
<protein>
    <submittedName>
        <fullName evidence="2">Uncharacterized protein</fullName>
    </submittedName>
</protein>
<accession>A0AAN5HXC7</accession>
<keyword evidence="1" id="KW-0732">Signal</keyword>
<feature type="signal peptide" evidence="1">
    <location>
        <begin position="1"/>
        <end position="21"/>
    </location>
</feature>
<proteinExistence type="predicted"/>
<evidence type="ECO:0000313" key="2">
    <source>
        <dbReference type="EMBL" id="GMR44714.1"/>
    </source>
</evidence>
<feature type="chain" id="PRO_5043007997" evidence="1">
    <location>
        <begin position="22"/>
        <end position="69"/>
    </location>
</feature>
<keyword evidence="3" id="KW-1185">Reference proteome</keyword>
<reference evidence="3" key="1">
    <citation type="submission" date="2022-10" db="EMBL/GenBank/DDBJ databases">
        <title>Genome assembly of Pristionchus species.</title>
        <authorList>
            <person name="Yoshida K."/>
            <person name="Sommer R.J."/>
        </authorList>
    </citation>
    <scope>NUCLEOTIDE SEQUENCE [LARGE SCALE GENOMIC DNA]</scope>
    <source>
        <strain evidence="3">RS5460</strain>
    </source>
</reference>
<dbReference type="Proteomes" id="UP001328107">
    <property type="component" value="Unassembled WGS sequence"/>
</dbReference>
<gene>
    <name evidence="2" type="ORF">PMAYCL1PPCAC_14909</name>
</gene>
<name>A0AAN5HXC7_9BILA</name>
<organism evidence="2 3">
    <name type="scientific">Pristionchus mayeri</name>
    <dbReference type="NCBI Taxonomy" id="1317129"/>
    <lineage>
        <taxon>Eukaryota</taxon>
        <taxon>Metazoa</taxon>
        <taxon>Ecdysozoa</taxon>
        <taxon>Nematoda</taxon>
        <taxon>Chromadorea</taxon>
        <taxon>Rhabditida</taxon>
        <taxon>Rhabditina</taxon>
        <taxon>Diplogasteromorpha</taxon>
        <taxon>Diplogasteroidea</taxon>
        <taxon>Neodiplogasteridae</taxon>
        <taxon>Pristionchus</taxon>
    </lineage>
</organism>
<evidence type="ECO:0000256" key="1">
    <source>
        <dbReference type="SAM" id="SignalP"/>
    </source>
</evidence>